<organism evidence="1 2">
    <name type="scientific">Myxococcus fulvus</name>
    <dbReference type="NCBI Taxonomy" id="33"/>
    <lineage>
        <taxon>Bacteria</taxon>
        <taxon>Pseudomonadati</taxon>
        <taxon>Myxococcota</taxon>
        <taxon>Myxococcia</taxon>
        <taxon>Myxococcales</taxon>
        <taxon>Cystobacterineae</taxon>
        <taxon>Myxococcaceae</taxon>
        <taxon>Myxococcus</taxon>
    </lineage>
</organism>
<proteinExistence type="predicted"/>
<evidence type="ECO:0000313" key="1">
    <source>
        <dbReference type="EMBL" id="GEN13483.1"/>
    </source>
</evidence>
<gene>
    <name evidence="1" type="ORF">MFU01_85200</name>
</gene>
<evidence type="ECO:0000313" key="2">
    <source>
        <dbReference type="Proteomes" id="UP000321514"/>
    </source>
</evidence>
<reference evidence="1 2" key="1">
    <citation type="submission" date="2019-07" db="EMBL/GenBank/DDBJ databases">
        <title>Whole genome shotgun sequence of Myxococcus fulvus NBRC 100333.</title>
        <authorList>
            <person name="Hosoyama A."/>
            <person name="Uohara A."/>
            <person name="Ohji S."/>
            <person name="Ichikawa N."/>
        </authorList>
    </citation>
    <scope>NUCLEOTIDE SEQUENCE [LARGE SCALE GENOMIC DNA]</scope>
    <source>
        <strain evidence="1 2">NBRC 100333</strain>
    </source>
</reference>
<comment type="caution">
    <text evidence="1">The sequence shown here is derived from an EMBL/GenBank/DDBJ whole genome shotgun (WGS) entry which is preliminary data.</text>
</comment>
<name>A0A511TIQ8_MYXFU</name>
<dbReference type="Proteomes" id="UP000321514">
    <property type="component" value="Unassembled WGS sequence"/>
</dbReference>
<dbReference type="EMBL" id="BJXR01000082">
    <property type="protein sequence ID" value="GEN13483.1"/>
    <property type="molecule type" value="Genomic_DNA"/>
</dbReference>
<accession>A0A511TIQ8</accession>
<dbReference type="STRING" id="1334629.MFUL124B02_31295"/>
<sequence>MVNTAYEFRANRVAKLQVRMRATQATTLERFFATATLPGFSGARSTSTTYTGNGAYQTLTFEVAGHVDWAGTITDLRLDPVSGVGIQFDIDWIRVVPAPTVTRD</sequence>
<dbReference type="AlphaFoldDB" id="A0A511TIQ8"/>
<protein>
    <submittedName>
        <fullName evidence="1">Uncharacterized protein</fullName>
    </submittedName>
</protein>